<accession>A0A401FZQ2</accession>
<feature type="transmembrane region" description="Helical" evidence="1">
    <location>
        <begin position="313"/>
        <end position="334"/>
    </location>
</feature>
<keyword evidence="1" id="KW-1133">Transmembrane helix</keyword>
<dbReference type="InterPro" id="IPR011853">
    <property type="entry name" value="TRAP_DctM-Dct_fused"/>
</dbReference>
<feature type="transmembrane region" description="Helical" evidence="1">
    <location>
        <begin position="568"/>
        <end position="591"/>
    </location>
</feature>
<protein>
    <submittedName>
        <fullName evidence="3">Permease</fullName>
    </submittedName>
</protein>
<reference evidence="4" key="1">
    <citation type="submission" date="2017-11" db="EMBL/GenBank/DDBJ databases">
        <authorList>
            <person name="Watanabe M."/>
            <person name="Kojima H."/>
        </authorList>
    </citation>
    <scope>NUCLEOTIDE SEQUENCE [LARGE SCALE GENOMIC DNA]</scope>
    <source>
        <strain evidence="4">Tokyo 01</strain>
    </source>
</reference>
<feature type="transmembrane region" description="Helical" evidence="1">
    <location>
        <begin position="188"/>
        <end position="210"/>
    </location>
</feature>
<proteinExistence type="predicted"/>
<keyword evidence="1" id="KW-0472">Membrane</keyword>
<feature type="transmembrane region" description="Helical" evidence="1">
    <location>
        <begin position="119"/>
        <end position="135"/>
    </location>
</feature>
<reference evidence="4" key="2">
    <citation type="submission" date="2019-01" db="EMBL/GenBank/DDBJ databases">
        <title>Genome sequence of Desulfonema ishimotonii strain Tokyo 01.</title>
        <authorList>
            <person name="Fukui M."/>
        </authorList>
    </citation>
    <scope>NUCLEOTIDE SEQUENCE [LARGE SCALE GENOMIC DNA]</scope>
    <source>
        <strain evidence="4">Tokyo 01</strain>
    </source>
</reference>
<feature type="transmembrane region" description="Helical" evidence="1">
    <location>
        <begin position="86"/>
        <end position="107"/>
    </location>
</feature>
<feature type="transmembrane region" description="Helical" evidence="1">
    <location>
        <begin position="276"/>
        <end position="301"/>
    </location>
</feature>
<feature type="transmembrane region" description="Helical" evidence="1">
    <location>
        <begin position="482"/>
        <end position="508"/>
    </location>
</feature>
<sequence length="657" mass="70105">MSSADQKKKKKEEQEEPKGYRRKFKGGAAIFVSLVAIGLSLFHLYTAGISPLTAIFQRSIHLVFIMVLAFSLIPMSRRASLRRVDLFLILDGILILLALAIGSYIWAEFDSIIERQGDWTRMDMVMGCIALGLVLEATRRAIGPFMAGIGIVFLLYAYFGPYMPDMLAHKGYSVERIVTTLYLTTEGIWGLPTGVAATFVFVFILFGAFLERTGGGDFFIDMAYSITGRMTGGPAKTSVVASGFMGSVSGSAVANVVTTGAFTIPMMKKVGYKRHVAGAVEAAASTGGQIMPPIMGAGAFLMAEFTNTSYLTIIKVAIVPALLYYMTVLFFVHFEAKKDGLKPIPRDQLPKFGPTLKKGLHFLIPMAILIYVLLNNYSPMMAGFIAVVSTVAAAMCRKATRLSGKDILAGLEAGAKSAIMVSAACGCAGIIVGCVSLTGLGLKFSSMVVSLSAGSPVLAILLIGLASLVLGMGLPVTASYIVLVILAGPALMDLGLPILVAHMVVFWYSQDANVTPPVSLASFAGAGIAGASPMKTAFVSWKIAKGLYIIPIVMAYRPLLGNGPAGEVVLTIILTAIGLIAFASALEGFLIRKLNRAELLLMYGASFALFWPIYWLSLAGACVFLTIFGFQWLEARRLKNSQAESPVQTEQALPSKG</sequence>
<dbReference type="InterPro" id="IPR010656">
    <property type="entry name" value="DctM"/>
</dbReference>
<feature type="transmembrane region" description="Helical" evidence="1">
    <location>
        <begin position="28"/>
        <end position="49"/>
    </location>
</feature>
<feature type="transmembrane region" description="Helical" evidence="1">
    <location>
        <begin position="55"/>
        <end position="74"/>
    </location>
</feature>
<keyword evidence="1" id="KW-0812">Transmembrane</keyword>
<evidence type="ECO:0000313" key="4">
    <source>
        <dbReference type="Proteomes" id="UP000288096"/>
    </source>
</evidence>
<feature type="transmembrane region" description="Helical" evidence="1">
    <location>
        <begin position="142"/>
        <end position="159"/>
    </location>
</feature>
<dbReference type="NCBIfam" id="TIGR02123">
    <property type="entry name" value="TRAP_fused"/>
    <property type="match status" value="1"/>
</dbReference>
<feature type="transmembrane region" description="Helical" evidence="1">
    <location>
        <begin position="538"/>
        <end position="556"/>
    </location>
</feature>
<organism evidence="3 4">
    <name type="scientific">Desulfonema ishimotonii</name>
    <dbReference type="NCBI Taxonomy" id="45657"/>
    <lineage>
        <taxon>Bacteria</taxon>
        <taxon>Pseudomonadati</taxon>
        <taxon>Thermodesulfobacteriota</taxon>
        <taxon>Desulfobacteria</taxon>
        <taxon>Desulfobacterales</taxon>
        <taxon>Desulfococcaceae</taxon>
        <taxon>Desulfonema</taxon>
    </lineage>
</organism>
<feature type="transmembrane region" description="Helical" evidence="1">
    <location>
        <begin position="448"/>
        <end position="470"/>
    </location>
</feature>
<feature type="transmembrane region" description="Helical" evidence="1">
    <location>
        <begin position="418"/>
        <end position="442"/>
    </location>
</feature>
<feature type="transmembrane region" description="Helical" evidence="1">
    <location>
        <begin position="611"/>
        <end position="633"/>
    </location>
</feature>
<dbReference type="RefSeq" id="WP_124329581.1">
    <property type="nucleotide sequence ID" value="NZ_BEXT01000001.1"/>
</dbReference>
<evidence type="ECO:0000259" key="2">
    <source>
        <dbReference type="Pfam" id="PF06808"/>
    </source>
</evidence>
<dbReference type="OrthoDB" id="9759894at2"/>
<dbReference type="AlphaFoldDB" id="A0A401FZQ2"/>
<dbReference type="EMBL" id="BEXT01000001">
    <property type="protein sequence ID" value="GBC62413.1"/>
    <property type="molecule type" value="Genomic_DNA"/>
</dbReference>
<dbReference type="Proteomes" id="UP000288096">
    <property type="component" value="Unassembled WGS sequence"/>
</dbReference>
<keyword evidence="4" id="KW-1185">Reference proteome</keyword>
<name>A0A401FZQ2_9BACT</name>
<gene>
    <name evidence="3" type="ORF">DENIS_3385</name>
</gene>
<feature type="domain" description="TRAP C4-dicarboxylate transport system permease DctM subunit" evidence="2">
    <location>
        <begin position="133"/>
        <end position="556"/>
    </location>
</feature>
<dbReference type="Pfam" id="PF06808">
    <property type="entry name" value="DctM"/>
    <property type="match status" value="1"/>
</dbReference>
<comment type="caution">
    <text evidence="3">The sequence shown here is derived from an EMBL/GenBank/DDBJ whole genome shotgun (WGS) entry which is preliminary data.</text>
</comment>
<dbReference type="PANTHER" id="PTHR43849:SF2">
    <property type="entry name" value="BLL3936 PROTEIN"/>
    <property type="match status" value="1"/>
</dbReference>
<evidence type="ECO:0000256" key="1">
    <source>
        <dbReference type="SAM" id="Phobius"/>
    </source>
</evidence>
<dbReference type="PANTHER" id="PTHR43849">
    <property type="entry name" value="BLL3936 PROTEIN"/>
    <property type="match status" value="1"/>
</dbReference>
<evidence type="ECO:0000313" key="3">
    <source>
        <dbReference type="EMBL" id="GBC62413.1"/>
    </source>
</evidence>